<evidence type="ECO:0000259" key="1">
    <source>
        <dbReference type="PROSITE" id="PS50902"/>
    </source>
</evidence>
<dbReference type="SUPFAM" id="SSF52218">
    <property type="entry name" value="Flavoproteins"/>
    <property type="match status" value="1"/>
</dbReference>
<feature type="domain" description="Flavodoxin-like" evidence="1">
    <location>
        <begin position="3"/>
        <end position="151"/>
    </location>
</feature>
<dbReference type="GO" id="GO:0006783">
    <property type="term" value="P:heme biosynthetic process"/>
    <property type="evidence" value="ECO:0007669"/>
    <property type="project" value="TreeGrafter"/>
</dbReference>
<dbReference type="InterPro" id="IPR008254">
    <property type="entry name" value="Flavodoxin/NO_synth"/>
</dbReference>
<dbReference type="PANTHER" id="PTHR38030">
    <property type="entry name" value="PROTOPORPHYRINOGEN IX DEHYDROGENASE [MENAQUINONE]"/>
    <property type="match status" value="1"/>
</dbReference>
<evidence type="ECO:0000313" key="3">
    <source>
        <dbReference type="Proteomes" id="UP000521379"/>
    </source>
</evidence>
<dbReference type="InterPro" id="IPR052200">
    <property type="entry name" value="Protoporphyrinogen_IX_DH"/>
</dbReference>
<proteinExistence type="predicted"/>
<dbReference type="GO" id="GO:0070819">
    <property type="term" value="F:menaquinone-dependent protoporphyrinogen oxidase activity"/>
    <property type="evidence" value="ECO:0007669"/>
    <property type="project" value="TreeGrafter"/>
</dbReference>
<dbReference type="EMBL" id="JAAVUN010000001">
    <property type="protein sequence ID" value="NKE08480.1"/>
    <property type="molecule type" value="Genomic_DNA"/>
</dbReference>
<evidence type="ECO:0000313" key="2">
    <source>
        <dbReference type="EMBL" id="NKE08480.1"/>
    </source>
</evidence>
<accession>A0A846TNF6</accession>
<keyword evidence="3" id="KW-1185">Reference proteome</keyword>
<comment type="caution">
    <text evidence="2">The sequence shown here is derived from an EMBL/GenBank/DDBJ whole genome shotgun (WGS) entry which is preliminary data.</text>
</comment>
<dbReference type="InterPro" id="IPR029039">
    <property type="entry name" value="Flavoprotein-like_sf"/>
</dbReference>
<dbReference type="Pfam" id="PF12724">
    <property type="entry name" value="Flavodoxin_5"/>
    <property type="match status" value="1"/>
</dbReference>
<dbReference type="Proteomes" id="UP000521379">
    <property type="component" value="Unassembled WGS sequence"/>
</dbReference>
<gene>
    <name evidence="2" type="ORF">GTW58_00665</name>
</gene>
<dbReference type="PANTHER" id="PTHR38030:SF2">
    <property type="entry name" value="PROTOPORPHYRINOGEN IX DEHYDROGENASE [QUINONE]"/>
    <property type="match status" value="1"/>
</dbReference>
<reference evidence="2 3" key="1">
    <citation type="submission" date="2020-02" db="EMBL/GenBank/DDBJ databases">
        <authorList>
            <person name="Sun Q."/>
        </authorList>
    </citation>
    <scope>NUCLEOTIDE SEQUENCE [LARGE SCALE GENOMIC DNA]</scope>
    <source>
        <strain evidence="2 3">YIM 13062</strain>
    </source>
</reference>
<dbReference type="PROSITE" id="PS50902">
    <property type="entry name" value="FLAVODOXIN_LIKE"/>
    <property type="match status" value="1"/>
</dbReference>
<organism evidence="2 3">
    <name type="scientific">Kocuria subflava</name>
    <dbReference type="NCBI Taxonomy" id="1736139"/>
    <lineage>
        <taxon>Bacteria</taxon>
        <taxon>Bacillati</taxon>
        <taxon>Actinomycetota</taxon>
        <taxon>Actinomycetes</taxon>
        <taxon>Micrococcales</taxon>
        <taxon>Micrococcaceae</taxon>
        <taxon>Kocuria</taxon>
    </lineage>
</organism>
<dbReference type="AlphaFoldDB" id="A0A846TNF6"/>
<dbReference type="RefSeq" id="WP_157980410.1">
    <property type="nucleotide sequence ID" value="NZ_JAAVUN010000001.1"/>
</dbReference>
<dbReference type="GO" id="GO:0010181">
    <property type="term" value="F:FMN binding"/>
    <property type="evidence" value="ECO:0007669"/>
    <property type="project" value="InterPro"/>
</dbReference>
<name>A0A846TNF6_9MICC</name>
<dbReference type="InterPro" id="IPR026816">
    <property type="entry name" value="Flavodoxin_dom"/>
</dbReference>
<protein>
    <submittedName>
        <fullName evidence="2">Flavodoxin</fullName>
    </submittedName>
</protein>
<sequence length="165" mass="17569">MSTLILSASKHGSTTDIAARIAETLSTQGVQVTVGALDDANLASADCVVIGLPVYTQKLLASGVDFLAEHQDELDSREVFIFVSGGSPHLDAKLRAQLQQYTAHQVQYFRGAVDSSKLNLAEKAVLKVVKSPLDADWRDWDAIDQWAVSIAASEPGEAGTGNIDS</sequence>
<dbReference type="Gene3D" id="3.40.50.360">
    <property type="match status" value="1"/>
</dbReference>